<proteinExistence type="predicted"/>
<accession>A0A4Q9GNJ2</accession>
<keyword evidence="4" id="KW-0732">Signal</keyword>
<dbReference type="GO" id="GO:0030246">
    <property type="term" value="F:carbohydrate binding"/>
    <property type="evidence" value="ECO:0007669"/>
    <property type="project" value="InterPro"/>
</dbReference>
<evidence type="ECO:0000256" key="2">
    <source>
        <dbReference type="ARBA" id="ARBA00012595"/>
    </source>
</evidence>
<evidence type="ECO:0000313" key="6">
    <source>
        <dbReference type="Proteomes" id="UP000294194"/>
    </source>
</evidence>
<dbReference type="Gene3D" id="2.60.40.10">
    <property type="entry name" value="Immunoglobulins"/>
    <property type="match status" value="1"/>
</dbReference>
<dbReference type="GO" id="GO:0004556">
    <property type="term" value="F:alpha-amylase activity"/>
    <property type="evidence" value="ECO:0007669"/>
    <property type="project" value="UniProtKB-EC"/>
</dbReference>
<name>A0A4Q9GNJ2_9MICO</name>
<feature type="signal peptide" evidence="4">
    <location>
        <begin position="1"/>
        <end position="36"/>
    </location>
</feature>
<comment type="catalytic activity">
    <reaction evidence="1">
        <text>Endohydrolysis of (1-&gt;4)-alpha-D-glucosidic linkages in polysaccharides containing three or more (1-&gt;4)-alpha-linked D-glucose units.</text>
        <dbReference type="EC" id="3.2.1.1"/>
    </reaction>
</comment>
<comment type="caution">
    <text evidence="5">The sequence shown here is derived from an EMBL/GenBank/DDBJ whole genome shotgun (WGS) entry which is preliminary data.</text>
</comment>
<dbReference type="Gene3D" id="2.60.40.1120">
    <property type="entry name" value="Carboxypeptidase-like, regulatory domain"/>
    <property type="match status" value="1"/>
</dbReference>
<evidence type="ECO:0000256" key="4">
    <source>
        <dbReference type="SAM" id="SignalP"/>
    </source>
</evidence>
<dbReference type="InterPro" id="IPR013784">
    <property type="entry name" value="Carb-bd-like_fold"/>
</dbReference>
<dbReference type="InterPro" id="IPR013783">
    <property type="entry name" value="Ig-like_fold"/>
</dbReference>
<protein>
    <recommendedName>
        <fullName evidence="2">alpha-amylase</fullName>
        <ecNumber evidence="2">3.2.1.1</ecNumber>
    </recommendedName>
    <alternativeName>
        <fullName evidence="3">1,4-alpha-D-glucan glucanohydrolase</fullName>
    </alternativeName>
</protein>
<dbReference type="GO" id="GO:0005975">
    <property type="term" value="P:carbohydrate metabolic process"/>
    <property type="evidence" value="ECO:0007669"/>
    <property type="project" value="UniProtKB-ARBA"/>
</dbReference>
<dbReference type="EC" id="3.2.1.1" evidence="2"/>
<keyword evidence="5" id="KW-0645">Protease</keyword>
<sequence length="1598" mass="162217">MKLPTPRAGLRALAASLLVAALAAGALLSAPLSASAAPVTLSGVVTGPTGAPLPGVSVEALVVGAGGELATSGSVTSTAAGLFALPPLPAATYTLRFGATASTYAQYLGKTSVASESQKINLVDAAGGTPYISANLAAGGTVRGTVKTTAGKPVPKYTVTAYTAQGDVLATAKTATSGAYAFASLVPGAYRIGVADATSATPAYAPMFSGPAASLGQASEISVAQSGIATQNFALGAAGRISGVIRGDCPDATCLAGATTEVLAGVTVTPYRVSTINGSFVAERVATRARVSTASGAYALTGLAPGRYVLRLSPSGAVAASGTIYGERYLGGSDTASSASTFTIASGTALSAVNDTLTPTSTLSATFTDPANTGTSVENIRVSLILLSDLDRRVISYGFTDASGTVSLTGAATGAYLLRYGSHFDENPADTVAENTAWQAGDKIVYSYAGDSVDTGTAPIELKDPQGLHPNGTLSVNTNDPSVGGFASIVGGLYSWSSTNVTVSVQWLRNGVVVPGAVSPYYTFRAGDAGAVISARITGRNLAYGSGTVVTDAIPFITLGTMSQSQSATISGSSAVGGTVTVKPATYFVAGAVSTVVWKRSSPIMAAEVIAGETGVSHVITAADLGFDPNGDSRVSALITVTRQGYQPVTYSVASDILAEGTFTQSKAATVTATVSTFTVKAPVVAPLALATEVTWVVYDAAGAPATTTSGTTLARAGKAGKKITVTVRTQRPGYTPRVVTLVVQNAPAPIVTGSLAITGTPMVDSPLTAPAVVFTPALDKAPLYQWSYYSSKKKWTNIAGATQSTFTPTAAYKGLRLRVVITGAGTGYLTRTVISNTTAVVAAGSGLGVITQPVVSAAPAFNQTISVTTGSWSPAPTSYSYQWKVSGSDGTPTVPIAGATKASYLIPSASLGKTYAVTVTANRAGYPSISTTVVAGAVSTGTIKNLTLPKFVESSPGHYVVTSNGTWSNPALSYSYEWRVAIPETGAISGPMVITTAVNQEPFDATTLPNEKVYLVVRANGPAASLGSTAPIFVRKGVLEGNGVGIADGGDAVEVNEKVSVSPVNWMTFGATTKSYQWQLSSSTDPVPPAASWSNLAGGTTASFTATAALMDKQIRVRVVGRAPGYTDTIAYSPPKIVYPSFIAQPTGDAILGSATVGSTLSFKPAAFAAGWKVSYEWWTLTGSGWAKTATGGTYTPTAPIAVRVRVTAVRPGYLSLDYNTSPVVVGSGVIRPLVLPVVTKSAAGAYTVTPGSYTPASTPTIYHWTVTSATGVENTLYAGGPTWTPPAAHDGKLVTVAITVHSDNQWYPNIVITKVARPATSAIEWTSDPYLDGGKDVGQTLAFTGGTWSMPNPTLSYVWRRNGVAIVGQTAATYSPVAADIGKTISLAVTASRVNFGSATRVVAASSVTLSDVVLQATTSPAVTGSAVVGGALTATPGMWSVPGVGVAYQWVRNGSPIAGATTTSYTVGAADLGQDVAVRVTAGKANNYFPVPVTSPSLHIGYGTFATVGGVTIGKPAPSYLVGKPVGATLSGWAKNATLTYQWELSPDGTNFEPILGATGRTYTPAVPGYTRLTVTASAPGFTTQSTSTVTIRIS</sequence>
<dbReference type="GO" id="GO:0004180">
    <property type="term" value="F:carboxypeptidase activity"/>
    <property type="evidence" value="ECO:0007669"/>
    <property type="project" value="UniProtKB-KW"/>
</dbReference>
<reference evidence="6" key="1">
    <citation type="submission" date="2019-02" db="EMBL/GenBank/DDBJ databases">
        <title>Glaciihabitans arcticus sp. nov., a psychrotolerant bacterium isolated from polar soil.</title>
        <authorList>
            <person name="Dahal R.H."/>
        </authorList>
    </citation>
    <scope>NUCLEOTIDE SEQUENCE [LARGE SCALE GENOMIC DNA]</scope>
    <source>
        <strain evidence="6">RP-3-7</strain>
    </source>
</reference>
<dbReference type="EMBL" id="SISG01000001">
    <property type="protein sequence ID" value="TBN56276.1"/>
    <property type="molecule type" value="Genomic_DNA"/>
</dbReference>
<evidence type="ECO:0000256" key="1">
    <source>
        <dbReference type="ARBA" id="ARBA00000548"/>
    </source>
</evidence>
<keyword evidence="5" id="KW-0378">Hydrolase</keyword>
<evidence type="ECO:0000313" key="5">
    <source>
        <dbReference type="EMBL" id="TBN56276.1"/>
    </source>
</evidence>
<dbReference type="Proteomes" id="UP000294194">
    <property type="component" value="Unassembled WGS sequence"/>
</dbReference>
<evidence type="ECO:0000256" key="3">
    <source>
        <dbReference type="ARBA" id="ARBA00030238"/>
    </source>
</evidence>
<dbReference type="RefSeq" id="WP_130980386.1">
    <property type="nucleotide sequence ID" value="NZ_SISG01000001.1"/>
</dbReference>
<gene>
    <name evidence="5" type="ORF">EYE40_02055</name>
</gene>
<keyword evidence="5" id="KW-0121">Carboxypeptidase</keyword>
<dbReference type="Gene3D" id="2.60.40.2700">
    <property type="match status" value="7"/>
</dbReference>
<dbReference type="SUPFAM" id="SSF49452">
    <property type="entry name" value="Starch-binding domain-like"/>
    <property type="match status" value="1"/>
</dbReference>
<feature type="chain" id="PRO_5020805674" description="alpha-amylase" evidence="4">
    <location>
        <begin position="37"/>
        <end position="1598"/>
    </location>
</feature>
<keyword evidence="6" id="KW-1185">Reference proteome</keyword>
<dbReference type="SUPFAM" id="SSF49478">
    <property type="entry name" value="Cna protein B-type domain"/>
    <property type="match status" value="1"/>
</dbReference>
<organism evidence="5 6">
    <name type="scientific">Glaciihabitans arcticus</name>
    <dbReference type="NCBI Taxonomy" id="2668039"/>
    <lineage>
        <taxon>Bacteria</taxon>
        <taxon>Bacillati</taxon>
        <taxon>Actinomycetota</taxon>
        <taxon>Actinomycetes</taxon>
        <taxon>Micrococcales</taxon>
        <taxon>Microbacteriaceae</taxon>
        <taxon>Glaciihabitans</taxon>
    </lineage>
</organism>
<dbReference type="Pfam" id="PF13620">
    <property type="entry name" value="CarboxypepD_reg"/>
    <property type="match status" value="2"/>
</dbReference>